<accession>A0ABS2DFK3</accession>
<name>A0ABS2DFK3_9BACI</name>
<comment type="caution">
    <text evidence="1">The sequence shown here is derived from an EMBL/GenBank/DDBJ whole genome shotgun (WGS) entry which is preliminary data.</text>
</comment>
<keyword evidence="2" id="KW-1185">Reference proteome</keyword>
<dbReference type="Proteomes" id="UP001518925">
    <property type="component" value="Unassembled WGS sequence"/>
</dbReference>
<evidence type="ECO:0000313" key="2">
    <source>
        <dbReference type="Proteomes" id="UP001518925"/>
    </source>
</evidence>
<sequence>MRNSIIAAALLFVVYTLFKGRYRMLNTILGNAFIRKLLVQVAMQMPFIREQFMRKAFR</sequence>
<proteinExistence type="predicted"/>
<organism evidence="1 2">
    <name type="scientific">Bacillus suaedaesalsae</name>
    <dbReference type="NCBI Taxonomy" id="2810349"/>
    <lineage>
        <taxon>Bacteria</taxon>
        <taxon>Bacillati</taxon>
        <taxon>Bacillota</taxon>
        <taxon>Bacilli</taxon>
        <taxon>Bacillales</taxon>
        <taxon>Bacillaceae</taxon>
        <taxon>Bacillus</taxon>
    </lineage>
</organism>
<evidence type="ECO:0000313" key="1">
    <source>
        <dbReference type="EMBL" id="MBM6617256.1"/>
    </source>
</evidence>
<dbReference type="EMBL" id="JAFELM010000021">
    <property type="protein sequence ID" value="MBM6617256.1"/>
    <property type="molecule type" value="Genomic_DNA"/>
</dbReference>
<gene>
    <name evidence="1" type="ORF">JR050_06150</name>
</gene>
<reference evidence="1 2" key="1">
    <citation type="submission" date="2021-02" db="EMBL/GenBank/DDBJ databases">
        <title>Bacillus sp. RD4P76, an endophyte from a halophyte.</title>
        <authorList>
            <person name="Sun J.-Q."/>
        </authorList>
    </citation>
    <scope>NUCLEOTIDE SEQUENCE [LARGE SCALE GENOMIC DNA]</scope>
    <source>
        <strain evidence="1 2">RD4P76</strain>
    </source>
</reference>
<protein>
    <recommendedName>
        <fullName evidence="3">Sodium:proton antiporter</fullName>
    </recommendedName>
</protein>
<evidence type="ECO:0008006" key="3">
    <source>
        <dbReference type="Google" id="ProtNLM"/>
    </source>
</evidence>
<dbReference type="RefSeq" id="WP_204202635.1">
    <property type="nucleotide sequence ID" value="NZ_JAFELM010000021.1"/>
</dbReference>